<evidence type="ECO:0000256" key="1">
    <source>
        <dbReference type="ARBA" id="ARBA00004236"/>
    </source>
</evidence>
<reference evidence="7 8" key="1">
    <citation type="journal article" date="2020" name="Int. J. Syst. Evol. Microbiol.">
        <title>Paraburkholderia madseniana sp. nov., a phenolic acid-degrading bacterium isolated from acidic forest soil.</title>
        <authorList>
            <person name="Wilhelm R.C."/>
            <person name="Murphy S.J.L."/>
            <person name="Feriancek N.M."/>
            <person name="Karasz D.C."/>
            <person name="DeRito C.M."/>
            <person name="Newman J.D."/>
            <person name="Buckley D.H."/>
        </authorList>
    </citation>
    <scope>NUCLEOTIDE SEQUENCE [LARGE SCALE GENOMIC DNA]</scope>
    <source>
        <strain evidence="7 8">RP11</strain>
    </source>
</reference>
<keyword evidence="5" id="KW-0472">Membrane</keyword>
<proteinExistence type="predicted"/>
<dbReference type="RefSeq" id="WP_097389071.1">
    <property type="nucleotide sequence ID" value="NZ_JAQQFQ010000026.1"/>
</dbReference>
<gene>
    <name evidence="7" type="ORF">FSO04_37695</name>
</gene>
<comment type="subcellular location">
    <subcellularLocation>
        <location evidence="1">Cell membrane</location>
    </subcellularLocation>
</comment>
<dbReference type="OrthoDB" id="9777873at2"/>
<dbReference type="PANTHER" id="PTHR43646">
    <property type="entry name" value="GLYCOSYLTRANSFERASE"/>
    <property type="match status" value="1"/>
</dbReference>
<keyword evidence="2" id="KW-1003">Cell membrane</keyword>
<evidence type="ECO:0000313" key="7">
    <source>
        <dbReference type="EMBL" id="KAE8754807.1"/>
    </source>
</evidence>
<dbReference type="InterPro" id="IPR029044">
    <property type="entry name" value="Nucleotide-diphossugar_trans"/>
</dbReference>
<evidence type="ECO:0000313" key="8">
    <source>
        <dbReference type="Proteomes" id="UP000463700"/>
    </source>
</evidence>
<dbReference type="InterPro" id="IPR001173">
    <property type="entry name" value="Glyco_trans_2-like"/>
</dbReference>
<keyword evidence="3" id="KW-0328">Glycosyltransferase</keyword>
<evidence type="ECO:0000256" key="2">
    <source>
        <dbReference type="ARBA" id="ARBA00022475"/>
    </source>
</evidence>
<dbReference type="SUPFAM" id="SSF53448">
    <property type="entry name" value="Nucleotide-diphospho-sugar transferases"/>
    <property type="match status" value="1"/>
</dbReference>
<dbReference type="GO" id="GO:0005886">
    <property type="term" value="C:plasma membrane"/>
    <property type="evidence" value="ECO:0007669"/>
    <property type="project" value="UniProtKB-SubCell"/>
</dbReference>
<dbReference type="Pfam" id="PF00535">
    <property type="entry name" value="Glycos_transf_2"/>
    <property type="match status" value="1"/>
</dbReference>
<keyword evidence="4 7" id="KW-0808">Transferase</keyword>
<dbReference type="AlphaFoldDB" id="A0A6N6W2D2"/>
<dbReference type="GO" id="GO:0016757">
    <property type="term" value="F:glycosyltransferase activity"/>
    <property type="evidence" value="ECO:0007669"/>
    <property type="project" value="UniProtKB-KW"/>
</dbReference>
<organism evidence="7 8">
    <name type="scientific">Paraburkholderia madseniana</name>
    <dbReference type="NCBI Taxonomy" id="2599607"/>
    <lineage>
        <taxon>Bacteria</taxon>
        <taxon>Pseudomonadati</taxon>
        <taxon>Pseudomonadota</taxon>
        <taxon>Betaproteobacteria</taxon>
        <taxon>Burkholderiales</taxon>
        <taxon>Burkholderiaceae</taxon>
        <taxon>Paraburkholderia</taxon>
    </lineage>
</organism>
<dbReference type="CDD" id="cd00761">
    <property type="entry name" value="Glyco_tranf_GTA_type"/>
    <property type="match status" value="1"/>
</dbReference>
<evidence type="ECO:0000259" key="6">
    <source>
        <dbReference type="Pfam" id="PF00535"/>
    </source>
</evidence>
<protein>
    <submittedName>
        <fullName evidence="7">Glycosyltransferase</fullName>
    </submittedName>
</protein>
<comment type="caution">
    <text evidence="7">The sequence shown here is derived from an EMBL/GenBank/DDBJ whole genome shotgun (WGS) entry which is preliminary data.</text>
</comment>
<dbReference type="Gene3D" id="3.90.550.10">
    <property type="entry name" value="Spore Coat Polysaccharide Biosynthesis Protein SpsA, Chain A"/>
    <property type="match status" value="1"/>
</dbReference>
<dbReference type="EMBL" id="VOSW01000110">
    <property type="protein sequence ID" value="KAE8754807.1"/>
    <property type="molecule type" value="Genomic_DNA"/>
</dbReference>
<evidence type="ECO:0000256" key="3">
    <source>
        <dbReference type="ARBA" id="ARBA00022676"/>
    </source>
</evidence>
<evidence type="ECO:0000256" key="4">
    <source>
        <dbReference type="ARBA" id="ARBA00022679"/>
    </source>
</evidence>
<dbReference type="PANTHER" id="PTHR43646:SF2">
    <property type="entry name" value="GLYCOSYLTRANSFERASE 2-LIKE DOMAIN-CONTAINING PROTEIN"/>
    <property type="match status" value="1"/>
</dbReference>
<evidence type="ECO:0000256" key="5">
    <source>
        <dbReference type="ARBA" id="ARBA00023136"/>
    </source>
</evidence>
<feature type="domain" description="Glycosyltransferase 2-like" evidence="6">
    <location>
        <begin position="4"/>
        <end position="106"/>
    </location>
</feature>
<accession>A0A6N6W2D2</accession>
<dbReference type="Proteomes" id="UP000463700">
    <property type="component" value="Unassembled WGS sequence"/>
</dbReference>
<sequence length="235" mass="24811">MIGIIIPAHNEGCCIGECVSAAMLAARHKELGGEDVQVTVVLDSCMDDTGQIAASLGAQIIEVAGRNIGMARATGARAALESGARWLAFTDADSVVPADWLVQQLRCSADAVCGIIGVHDWSGHCDAVREDFLRTYCDADGHHHIHGANLGVSATAYLRAGGFPLLESNEDVAFVQALIGTGATIAWTASTRVVTSARMDCRARRGFGATLRGVSRRLAPLGWPRAALLDEFEPE</sequence>
<name>A0A6N6W2D2_9BURK</name>